<dbReference type="Pfam" id="PF02361">
    <property type="entry name" value="CbiQ"/>
    <property type="match status" value="1"/>
</dbReference>
<dbReference type="EMBL" id="CP011311">
    <property type="protein sequence ID" value="AKE39368.1"/>
    <property type="molecule type" value="Genomic_DNA"/>
</dbReference>
<sequence length="207" mass="22373">MQNRQRTIPFAAYVPGNTLVHRAAPALKIGLLIIFILVMSIFATTIPRALAGLVLVVILYVIAHIPPKVALPQLVAPLFILVPLGLFQWWAKGAEFAAVLVISLLSTILAAFLLTLTSTVESIMDSLERALRPLGKLGLPVETISLAMSLTIRLIPLMFETVYDVLDARKARGLGFSLSAFGTPVIIRSLRRAEALAEALRARGVGD</sequence>
<evidence type="ECO:0000256" key="3">
    <source>
        <dbReference type="ARBA" id="ARBA00022989"/>
    </source>
</evidence>
<keyword evidence="2" id="KW-0812">Transmembrane</keyword>
<keyword evidence="4" id="KW-0472">Membrane</keyword>
<dbReference type="PANTHER" id="PTHR33514:SF13">
    <property type="entry name" value="PROTEIN ABCI12, CHLOROPLASTIC"/>
    <property type="match status" value="1"/>
</dbReference>
<dbReference type="PATRIC" id="fig|161896.4.peg.1380"/>
<evidence type="ECO:0000256" key="1">
    <source>
        <dbReference type="ARBA" id="ARBA00004141"/>
    </source>
</evidence>
<keyword evidence="3" id="KW-1133">Transmembrane helix</keyword>
<dbReference type="CDD" id="cd16914">
    <property type="entry name" value="EcfT"/>
    <property type="match status" value="1"/>
</dbReference>
<dbReference type="GO" id="GO:0005886">
    <property type="term" value="C:plasma membrane"/>
    <property type="evidence" value="ECO:0007669"/>
    <property type="project" value="UniProtKB-ARBA"/>
</dbReference>
<evidence type="ECO:0000256" key="4">
    <source>
        <dbReference type="ARBA" id="ARBA00023136"/>
    </source>
</evidence>
<dbReference type="KEGG" id="ccj:UL81_07060"/>
<evidence type="ECO:0000313" key="6">
    <source>
        <dbReference type="Proteomes" id="UP000033566"/>
    </source>
</evidence>
<dbReference type="PANTHER" id="PTHR33514">
    <property type="entry name" value="PROTEIN ABCI12, CHLOROPLASTIC"/>
    <property type="match status" value="1"/>
</dbReference>
<dbReference type="STRING" id="161896.UL81_07060"/>
<dbReference type="InterPro" id="IPR003339">
    <property type="entry name" value="ABC/ECF_trnsptr_transmembrane"/>
</dbReference>
<dbReference type="OrthoDB" id="509049at2"/>
<name>A0A0F6QYR5_9CORY</name>
<protein>
    <submittedName>
        <fullName evidence="5">ABC-type cobalt transport system, permease component CbiQ</fullName>
    </submittedName>
</protein>
<evidence type="ECO:0000256" key="2">
    <source>
        <dbReference type="ARBA" id="ARBA00022692"/>
    </source>
</evidence>
<organism evidence="5 6">
    <name type="scientific">Corynebacterium camporealensis</name>
    <dbReference type="NCBI Taxonomy" id="161896"/>
    <lineage>
        <taxon>Bacteria</taxon>
        <taxon>Bacillati</taxon>
        <taxon>Actinomycetota</taxon>
        <taxon>Actinomycetes</taxon>
        <taxon>Mycobacteriales</taxon>
        <taxon>Corynebacteriaceae</taxon>
        <taxon>Corynebacterium</taxon>
    </lineage>
</organism>
<keyword evidence="6" id="KW-1185">Reference proteome</keyword>
<dbReference type="AlphaFoldDB" id="A0A0F6QYR5"/>
<comment type="subcellular location">
    <subcellularLocation>
        <location evidence="1">Membrane</location>
        <topology evidence="1">Multi-pass membrane protein</topology>
    </subcellularLocation>
</comment>
<dbReference type="HOGENOM" id="CLU_056469_4_1_11"/>
<evidence type="ECO:0000313" key="5">
    <source>
        <dbReference type="EMBL" id="AKE39368.1"/>
    </source>
</evidence>
<proteinExistence type="predicted"/>
<dbReference type="RefSeq" id="WP_035104952.1">
    <property type="nucleotide sequence ID" value="NZ_CP011311.1"/>
</dbReference>
<dbReference type="Proteomes" id="UP000033566">
    <property type="component" value="Chromosome"/>
</dbReference>
<gene>
    <name evidence="5" type="ORF">UL81_07060</name>
</gene>
<accession>A0A0F6QYR5</accession>
<reference evidence="5 6" key="1">
    <citation type="journal article" date="2015" name="Genome Announc.">
        <title>Complete Genome Sequence of Corynebacterium camporealensis DSM 44610, Isolated from the Milk of a Manchega Sheep with Subclinical Mastitis.</title>
        <authorList>
            <person name="Ruckert C."/>
            <person name="Albersmeier A."/>
            <person name="Winkler A."/>
            <person name="Tauch A."/>
        </authorList>
    </citation>
    <scope>NUCLEOTIDE SEQUENCE [LARGE SCALE GENOMIC DNA]</scope>
    <source>
        <strain evidence="5 6">DSM 44610</strain>
    </source>
</reference>